<evidence type="ECO:0000256" key="1">
    <source>
        <dbReference type="SAM" id="MobiDB-lite"/>
    </source>
</evidence>
<dbReference type="Proteomes" id="UP000299102">
    <property type="component" value="Unassembled WGS sequence"/>
</dbReference>
<proteinExistence type="predicted"/>
<organism evidence="2 3">
    <name type="scientific">Eumeta variegata</name>
    <name type="common">Bagworm moth</name>
    <name type="synonym">Eumeta japonica</name>
    <dbReference type="NCBI Taxonomy" id="151549"/>
    <lineage>
        <taxon>Eukaryota</taxon>
        <taxon>Metazoa</taxon>
        <taxon>Ecdysozoa</taxon>
        <taxon>Arthropoda</taxon>
        <taxon>Hexapoda</taxon>
        <taxon>Insecta</taxon>
        <taxon>Pterygota</taxon>
        <taxon>Neoptera</taxon>
        <taxon>Endopterygota</taxon>
        <taxon>Lepidoptera</taxon>
        <taxon>Glossata</taxon>
        <taxon>Ditrysia</taxon>
        <taxon>Tineoidea</taxon>
        <taxon>Psychidae</taxon>
        <taxon>Oiketicinae</taxon>
        <taxon>Eumeta</taxon>
    </lineage>
</organism>
<protein>
    <submittedName>
        <fullName evidence="2">Uncharacterized protein</fullName>
    </submittedName>
</protein>
<comment type="caution">
    <text evidence="2">The sequence shown here is derived from an EMBL/GenBank/DDBJ whole genome shotgun (WGS) entry which is preliminary data.</text>
</comment>
<dbReference type="EMBL" id="BGZK01003330">
    <property type="protein sequence ID" value="GBP00031.1"/>
    <property type="molecule type" value="Genomic_DNA"/>
</dbReference>
<keyword evidence="3" id="KW-1185">Reference proteome</keyword>
<evidence type="ECO:0000313" key="3">
    <source>
        <dbReference type="Proteomes" id="UP000299102"/>
    </source>
</evidence>
<feature type="region of interest" description="Disordered" evidence="1">
    <location>
        <begin position="44"/>
        <end position="73"/>
    </location>
</feature>
<name>A0A4C1SG03_EUMVA</name>
<accession>A0A4C1SG03</accession>
<sequence>MGRRTDETSIGHRISKMKWQRTDYVVHKTGNPWGRNVATTAWTSSPRSRLRTVRHTRDGPALAAGAGRGVPSKAAAPALNPSAVHGSLAAAPGRVVRTR</sequence>
<reference evidence="2 3" key="1">
    <citation type="journal article" date="2019" name="Commun. Biol.">
        <title>The bagworm genome reveals a unique fibroin gene that provides high tensile strength.</title>
        <authorList>
            <person name="Kono N."/>
            <person name="Nakamura H."/>
            <person name="Ohtoshi R."/>
            <person name="Tomita M."/>
            <person name="Numata K."/>
            <person name="Arakawa K."/>
        </authorList>
    </citation>
    <scope>NUCLEOTIDE SEQUENCE [LARGE SCALE GENOMIC DNA]</scope>
</reference>
<gene>
    <name evidence="2" type="ORF">EVAR_59653_1</name>
</gene>
<evidence type="ECO:0000313" key="2">
    <source>
        <dbReference type="EMBL" id="GBP00031.1"/>
    </source>
</evidence>
<dbReference type="AlphaFoldDB" id="A0A4C1SG03"/>